<dbReference type="PANTHER" id="PTHR46196:SF2">
    <property type="entry name" value="TRANSCRIPTION FACTOR BHLH157"/>
    <property type="match status" value="1"/>
</dbReference>
<dbReference type="RefSeq" id="XP_010267508.1">
    <property type="nucleotide sequence ID" value="XM_010269206.2"/>
</dbReference>
<keyword evidence="2" id="KW-0804">Transcription</keyword>
<evidence type="ECO:0000259" key="4">
    <source>
        <dbReference type="PROSITE" id="PS50888"/>
    </source>
</evidence>
<dbReference type="GO" id="GO:0046983">
    <property type="term" value="F:protein dimerization activity"/>
    <property type="evidence" value="ECO:0007669"/>
    <property type="project" value="InterPro"/>
</dbReference>
<dbReference type="Pfam" id="PF23176">
    <property type="entry name" value="bHLH_LHW"/>
    <property type="match status" value="1"/>
</dbReference>
<reference evidence="6 7" key="1">
    <citation type="submission" date="2025-04" db="UniProtKB">
        <authorList>
            <consortium name="RefSeq"/>
        </authorList>
    </citation>
    <scope>IDENTIFICATION</scope>
</reference>
<dbReference type="RefSeq" id="XP_010267509.1">
    <property type="nucleotide sequence ID" value="XM_010269207.2"/>
</dbReference>
<dbReference type="KEGG" id="nnu:104604721"/>
<dbReference type="InterPro" id="IPR025610">
    <property type="entry name" value="MYC/MYB_N"/>
</dbReference>
<protein>
    <submittedName>
        <fullName evidence="6 7">Transcription factor EMB1444-like isoform X1</fullName>
    </submittedName>
</protein>
<sequence>MSSLLKEELKSLCCSNRWSYGVFWRINHPNSMLLTAEDVYFKEYIGVVVDRMLQQVHMLGQGIIGEAAFTGKNRWLFSDTYYREYCPQESVDNQNAFQDSTDFHHQFSSGVKTIVVIAVTPQGVLQFGSTEKVQESSEFVDHAQNLFGQIENRNGIVLSGDVLTSLNSEICHQSGSFASMAGLEAQALLQSTCNSTSNFIAKNTTMSTWNGESLTTTLIEQRLLTGMGIHGSSNMPSVYLKNPVPCRNAFQNFQGDSDTGLLQVNRPIVHGSGKLVDLPHASEVELSKTSTSFPSFPWDSFPSNATKALSKPNPGNSTPQWDSPPFEQVNGELDAKLNENLSQSPRLVSVSSGFTQSDVFNSISENHVDTSVNNSINDTINSPAAVSEWKESSPNVPMQVPIVSKIFDSSGLDFGYFQGQECWDDILVPLGRSNNSSLSTFFSGCIPELDVGSINDCKKGLLSEFGLKQMLSDACDSNSVVRTALEDQLSTSTVTRTGSTSQYGNQVQLAGLSYLGRCLDAMVPGSTLEKIAMHRTQQEVISKSQAVSWVDDSYNIHTESVVSQHKRPGEPAKVIRKRAQPGESTRPRPKDRQQIQDRVKELREIVPNGEKCSIDALLDRTIKHMLFLQSVTKYANKLKQVNDPKMIGEENGVVLRDNSCGSDGGATWAFEVGGQTMVCPITVEDLNPPDQMLVEMLCEEQGFFLEIADIIQGFGLTILKGLMEVQEDKIWARFVVEANRDLTRMDIFLFLVEFLQQMTSGIGPNNESNKAVDTGAPLFINCQQAPMPLRIGLADRMQ</sequence>
<name>A0A1U8AW72_NELNU</name>
<evidence type="ECO:0000256" key="3">
    <source>
        <dbReference type="SAM" id="MobiDB-lite"/>
    </source>
</evidence>
<dbReference type="GO" id="GO:0006355">
    <property type="term" value="P:regulation of DNA-templated transcription"/>
    <property type="evidence" value="ECO:0000318"/>
    <property type="project" value="GO_Central"/>
</dbReference>
<dbReference type="InterPro" id="IPR036638">
    <property type="entry name" value="HLH_DNA-bd_sf"/>
</dbReference>
<dbReference type="InterPro" id="IPR043561">
    <property type="entry name" value="LHW-like"/>
</dbReference>
<keyword evidence="1" id="KW-0805">Transcription regulation</keyword>
<dbReference type="GO" id="GO:0003700">
    <property type="term" value="F:DNA-binding transcription factor activity"/>
    <property type="evidence" value="ECO:0007669"/>
    <property type="project" value="InterPro"/>
</dbReference>
<dbReference type="AlphaFoldDB" id="A0A1U8AW72"/>
<dbReference type="SUPFAM" id="SSF47459">
    <property type="entry name" value="HLH, helix-loop-helix DNA-binding domain"/>
    <property type="match status" value="1"/>
</dbReference>
<evidence type="ECO:0000256" key="2">
    <source>
        <dbReference type="ARBA" id="ARBA00023163"/>
    </source>
</evidence>
<evidence type="ECO:0000313" key="7">
    <source>
        <dbReference type="RefSeq" id="XP_010267509.1"/>
    </source>
</evidence>
<organism evidence="5 6">
    <name type="scientific">Nelumbo nucifera</name>
    <name type="common">Sacred lotus</name>
    <dbReference type="NCBI Taxonomy" id="4432"/>
    <lineage>
        <taxon>Eukaryota</taxon>
        <taxon>Viridiplantae</taxon>
        <taxon>Streptophyta</taxon>
        <taxon>Embryophyta</taxon>
        <taxon>Tracheophyta</taxon>
        <taxon>Spermatophyta</taxon>
        <taxon>Magnoliopsida</taxon>
        <taxon>Proteales</taxon>
        <taxon>Nelumbonaceae</taxon>
        <taxon>Nelumbo</taxon>
    </lineage>
</organism>
<dbReference type="eggNOG" id="ENOG502QQES">
    <property type="taxonomic scope" value="Eukaryota"/>
</dbReference>
<dbReference type="OMA" id="HQWILAD"/>
<dbReference type="OrthoDB" id="1883654at2759"/>
<evidence type="ECO:0000256" key="1">
    <source>
        <dbReference type="ARBA" id="ARBA00023015"/>
    </source>
</evidence>
<accession>A0A1U8AW72</accession>
<dbReference type="GeneID" id="104604721"/>
<dbReference type="PANTHER" id="PTHR46196">
    <property type="entry name" value="TRANSCRIPTION FACTOR BHLH155-LIKE ISOFORM X1-RELATED"/>
    <property type="match status" value="1"/>
</dbReference>
<proteinExistence type="predicted"/>
<dbReference type="InterPro" id="IPR011598">
    <property type="entry name" value="bHLH_dom"/>
</dbReference>
<feature type="region of interest" description="Disordered" evidence="3">
    <location>
        <begin position="562"/>
        <end position="595"/>
    </location>
</feature>
<feature type="compositionally biased region" description="Basic and acidic residues" evidence="3">
    <location>
        <begin position="585"/>
        <end position="595"/>
    </location>
</feature>
<dbReference type="PROSITE" id="PS50888">
    <property type="entry name" value="BHLH"/>
    <property type="match status" value="1"/>
</dbReference>
<feature type="domain" description="BHLH" evidence="4">
    <location>
        <begin position="579"/>
        <end position="628"/>
    </location>
</feature>
<dbReference type="Pfam" id="PF14215">
    <property type="entry name" value="bHLH-MYC_N"/>
    <property type="match status" value="2"/>
</dbReference>
<gene>
    <name evidence="6 7" type="primary">LOC104604721</name>
</gene>
<evidence type="ECO:0000313" key="5">
    <source>
        <dbReference type="Proteomes" id="UP000189703"/>
    </source>
</evidence>
<keyword evidence="5" id="KW-1185">Reference proteome</keyword>
<dbReference type="Proteomes" id="UP000189703">
    <property type="component" value="Unplaced"/>
</dbReference>
<dbReference type="STRING" id="4432.A0A1U8AW72"/>
<evidence type="ECO:0000313" key="6">
    <source>
        <dbReference type="RefSeq" id="XP_010267508.1"/>
    </source>
</evidence>
<feature type="region of interest" description="Disordered" evidence="3">
    <location>
        <begin position="304"/>
        <end position="328"/>
    </location>
</feature>